<keyword evidence="3" id="KW-1185">Reference proteome</keyword>
<dbReference type="SUPFAM" id="SSF50156">
    <property type="entry name" value="PDZ domain-like"/>
    <property type="match status" value="1"/>
</dbReference>
<accession>A0ABN9Y3N9</accession>
<comment type="caution">
    <text evidence="2">The sequence shown here is derived from an EMBL/GenBank/DDBJ whole genome shotgun (WGS) entry which is preliminary data.</text>
</comment>
<dbReference type="Proteomes" id="UP001189429">
    <property type="component" value="Unassembled WGS sequence"/>
</dbReference>
<dbReference type="CDD" id="cd00136">
    <property type="entry name" value="PDZ_canonical"/>
    <property type="match status" value="1"/>
</dbReference>
<dbReference type="Gene3D" id="2.30.42.10">
    <property type="match status" value="1"/>
</dbReference>
<gene>
    <name evidence="2" type="ORF">PCOR1329_LOCUS80984</name>
</gene>
<evidence type="ECO:0000313" key="2">
    <source>
        <dbReference type="EMBL" id="CAK0905230.1"/>
    </source>
</evidence>
<organism evidence="2 3">
    <name type="scientific">Prorocentrum cordatum</name>
    <dbReference type="NCBI Taxonomy" id="2364126"/>
    <lineage>
        <taxon>Eukaryota</taxon>
        <taxon>Sar</taxon>
        <taxon>Alveolata</taxon>
        <taxon>Dinophyceae</taxon>
        <taxon>Prorocentrales</taxon>
        <taxon>Prorocentraceae</taxon>
        <taxon>Prorocentrum</taxon>
    </lineage>
</organism>
<feature type="non-terminal residue" evidence="2">
    <location>
        <position position="122"/>
    </location>
</feature>
<reference evidence="2" key="1">
    <citation type="submission" date="2023-10" db="EMBL/GenBank/DDBJ databases">
        <authorList>
            <person name="Chen Y."/>
            <person name="Shah S."/>
            <person name="Dougan E. K."/>
            <person name="Thang M."/>
            <person name="Chan C."/>
        </authorList>
    </citation>
    <scope>NUCLEOTIDE SEQUENCE [LARGE SCALE GENOMIC DNA]</scope>
</reference>
<dbReference type="EMBL" id="CAUYUJ010021518">
    <property type="protein sequence ID" value="CAK0905230.1"/>
    <property type="molecule type" value="Genomic_DNA"/>
</dbReference>
<protein>
    <recommendedName>
        <fullName evidence="1">PDZ domain-containing protein</fullName>
    </recommendedName>
</protein>
<proteinExistence type="predicted"/>
<dbReference type="InterPro" id="IPR036034">
    <property type="entry name" value="PDZ_sf"/>
</dbReference>
<evidence type="ECO:0000259" key="1">
    <source>
        <dbReference type="PROSITE" id="PS50106"/>
    </source>
</evidence>
<dbReference type="PROSITE" id="PS50106">
    <property type="entry name" value="PDZ"/>
    <property type="match status" value="1"/>
</dbReference>
<dbReference type="InterPro" id="IPR001478">
    <property type="entry name" value="PDZ"/>
</dbReference>
<sequence>MVGPSCGGADGAGSTFEYSVSRLVEGQKLGLDLVFSAQQVSGLYVHGVKEGGLVAETNRSLPAHVRLQRDDRLLAVNETRLDGIDSTMPEWPVRAEAAAQALSFSLQVTMQVRRPTSEASLA</sequence>
<feature type="domain" description="PDZ" evidence="1">
    <location>
        <begin position="17"/>
        <end position="84"/>
    </location>
</feature>
<evidence type="ECO:0000313" key="3">
    <source>
        <dbReference type="Proteomes" id="UP001189429"/>
    </source>
</evidence>
<name>A0ABN9Y3N9_9DINO</name>